<dbReference type="Pfam" id="PF06920">
    <property type="entry name" value="DHR-2_Lobe_A"/>
    <property type="match status" value="1"/>
</dbReference>
<keyword evidence="1" id="KW-0597">Phosphoprotein</keyword>
<evidence type="ECO:0000259" key="4">
    <source>
        <dbReference type="PROSITE" id="PS50003"/>
    </source>
</evidence>
<proteinExistence type="inferred from homology"/>
<evidence type="ECO:0000256" key="3">
    <source>
        <dbReference type="PROSITE-ProRule" id="PRU00983"/>
    </source>
</evidence>
<dbReference type="InterPro" id="IPR027007">
    <property type="entry name" value="C2_DOCK-type_domain"/>
</dbReference>
<dbReference type="InterPro" id="IPR043161">
    <property type="entry name" value="DOCK_C_lobe_A"/>
</dbReference>
<evidence type="ECO:0000313" key="7">
    <source>
        <dbReference type="Proteomes" id="UP000504606"/>
    </source>
</evidence>
<accession>A0A6J1T2X2</accession>
<dbReference type="SMART" id="SM00233">
    <property type="entry name" value="PH"/>
    <property type="match status" value="1"/>
</dbReference>
<dbReference type="GO" id="GO:0007264">
    <property type="term" value="P:small GTPase-mediated signal transduction"/>
    <property type="evidence" value="ECO:0007669"/>
    <property type="project" value="InterPro"/>
</dbReference>
<sequence>MAERKFTRGLGKPGMAAQLRETVSQVVRESTVQNKLHMVEPVNFEEYISKNKTLLQNDPHRELLVYPSDDVSQVVLPRKYRTVSQPTPPEYDSRENLLTKECLKSYSSNWHLVHYKYSAYSGNYLELPKAPKVDELKDEIYEVDTDADQVDEGVVNKISEGITKQGYLLKGPQVGSDRIFGNIASKSFKRRYCYLRREVDGTYILELHKDDKKGEAKATIVMDFCTEVVRSPKRGRFCMELRMPHGHKSHCLAAESEAELHDWLSKLQQVLHIIKQQEDKPAGSLERASSTPPSPQQLPIYGTLKGLDQSMNPQLMKYSRETDMSIAHARKENRRRLFSVYPHMPHVKQGALSSVESNIEPFKEKFGLRFLVKCEEVKFKLQAPIEGENDILGQVEPYFTSMALFDARAGRKLSENFHFDINDEQIRQILPNALSGSENCNGNGNPEIDPLMQQYPELEQVSPDWLHFQKQALFNISYPHSDIYLVMRIDKVLQGGMCPTSEPYVKNTKDPKLGLKVQKHVKTCCQRLGKYRMPFAWSAKPLFRQYSNELDTTSEFPAIYRQDGHRLRDDDLIKILSDFRKADKMSRLTVIPGCIKIQLELLAEPPGNCLATNLMALKPFPIPTTNDCTREVCELEGTLPEGDVNPYTSFVSHLYVYPQSLNFDNQKTFARARNIACFVELRDSDEEDIKPLCAIYGPPGGPSLVSQICCSIVHHNTTPTWCDEIKIRLPIQITPKHHLLFTFYHISCDTTKKKDVNVETCVGYSWVPLLHKGRICVEEQILPVAAGLPSGYLAIQPLGLGKGVSNDAEPAHEGKGTHFSGPDVTWVDGQKPIFTVNFQMVSTVLTKDPHLHNLFVHAERLLDPKLARACPSETETCQILKAAHAVQLSAVLSLLPTILNQLLTLLVNCSSEDVGLNIIRLLVNIVHMVHDAGRQDLLKVYVKYTLVAPTSNSGSHTVHGQLSHHLPTLLRPDYTDFLTVNKLMRHSDFFFQVMAKSMAQYLLSSGRIKMVRNERFSESYQKKIEELLKSLYPYLQRYKEVPVETKQLNMSLAHFLKKCLTLMDRGYVFELIKSYIELFNAEDSRTLFDYKLTFLQIICSHEHFVSLNLPLQRTSKSRTNDMLSDFILCEDFCRFHYLVGLLLQEVRTALNQVVHTRRMAISVLRDLLAKHELDDRYQNKGQLSRIASLYAPWLGIVLENLNRLNAVHLLSDPAHVGRTNRLSNSTGSCLYSVSDSLSSETSSRSSQHRITLHLDTRASLRASTYLRDANYFAVIAGQGLVNGCSTTSLESESSTISCDAVSTASQETAIMRDDCSRDGETLKTHSRSVSTSQPLRVDKITPGEVKDLLICFLFVVKYMSEEQLIAWWQLCEPAELLNFFRVLEMCLHHFKYTGRKNITSTNTSREMVPASKLGSAKAMTLPARMAPPDFSSDPSVNENSTISSCNSPGTITTTIIVTSGTNSVGRESLVPKSNADSDAGTRLYQALLEANMATEVGLITLDALGQYCIHMRDSLLANRGDNPIMNKIFDILLSFLQVGQSETLFRHVFAALRALINNFSAVLFQGNASLCGRFCYELLRCCNSRLSTIRQEACAILYLLMRSNFEFTSGKGITRVHLQMIISVSQMLGNIVGLNNARFQESLSLINSYATSDKVMKGTGFPSEVKDLTKRVRTVLMATAQMREHHHDPEMLAALQHSLANSYASTPELRHTWLQSISRNHNRDNNFSEAAMCQLHIAALMAEYLKLKNVQSWGAEAFQKISSNIARDEIGLKLDAGVQDVQYTEQSLLEQLEVCAECLERAERYECLSEVYRLIVPMHEKKRNFAALAQCYQNLSKAYLKVTEVMRSGKRLLGRYYRVTFYGQAYFEEESGIDYIYKEPKVASLAEVSERLQRLYTSKFGDGIVKMMTDSAPVDITELDPKLAHIQVTHVTPYFDKTDLEERQTEFEQNHDICRFMFETPFTKDGKKARGQPQDQWKRRTILTTEKSFPYVTKRIRVIEIVVEEHSPIEVALDEMQARVLELEEVALSKPTDAKKLQLRLQGSVCVQVNAGPLAYAHAFLEPGQSELYPDDKVEDLRDVFREFVKICYAALQVNSKIITSEQQEYQEVLRQNYHKLCQELSQLFGEPVWPDEELGSFKRNSQALFSAISGASANSSSA</sequence>
<dbReference type="CDD" id="cd08697">
    <property type="entry name" value="C2_Dock-D"/>
    <property type="match status" value="1"/>
</dbReference>
<name>A0A6J1T2X2_FRAOC</name>
<feature type="domain" description="DOCKER" evidence="6">
    <location>
        <begin position="1701"/>
        <end position="2130"/>
    </location>
</feature>
<gene>
    <name evidence="8" type="primary">LOC113213150</name>
</gene>
<evidence type="ECO:0000313" key="8">
    <source>
        <dbReference type="RefSeq" id="XP_026287909.1"/>
    </source>
</evidence>
<dbReference type="Pfam" id="PF11878">
    <property type="entry name" value="DOCK_C-D_N"/>
    <property type="match status" value="1"/>
</dbReference>
<protein>
    <submittedName>
        <fullName evidence="8">Dedicator of cytokinesis protein 9 isoform X1</fullName>
    </submittedName>
</protein>
<keyword evidence="7" id="KW-1185">Reference proteome</keyword>
<dbReference type="Gene3D" id="1.20.58.740">
    <property type="match status" value="1"/>
</dbReference>
<comment type="similarity">
    <text evidence="3">Belongs to the DOCK family.</text>
</comment>
<dbReference type="InterPro" id="IPR035892">
    <property type="entry name" value="C2_domain_sf"/>
</dbReference>
<dbReference type="KEGG" id="foc:113213150"/>
<dbReference type="Pfam" id="PF20422">
    <property type="entry name" value="DHR-2_Lobe_B"/>
    <property type="match status" value="1"/>
</dbReference>
<dbReference type="InterPro" id="IPR011993">
    <property type="entry name" value="PH-like_dom_sf"/>
</dbReference>
<organism evidence="7 8">
    <name type="scientific">Frankliniella occidentalis</name>
    <name type="common">Western flower thrips</name>
    <name type="synonym">Euthrips occidentalis</name>
    <dbReference type="NCBI Taxonomy" id="133901"/>
    <lineage>
        <taxon>Eukaryota</taxon>
        <taxon>Metazoa</taxon>
        <taxon>Ecdysozoa</taxon>
        <taxon>Arthropoda</taxon>
        <taxon>Hexapoda</taxon>
        <taxon>Insecta</taxon>
        <taxon>Pterygota</taxon>
        <taxon>Neoptera</taxon>
        <taxon>Paraneoptera</taxon>
        <taxon>Thysanoptera</taxon>
        <taxon>Terebrantia</taxon>
        <taxon>Thripoidea</taxon>
        <taxon>Thripidae</taxon>
        <taxon>Frankliniella</taxon>
    </lineage>
</organism>
<dbReference type="PROSITE" id="PS50003">
    <property type="entry name" value="PH_DOMAIN"/>
    <property type="match status" value="1"/>
</dbReference>
<dbReference type="SUPFAM" id="SSF50729">
    <property type="entry name" value="PH domain-like"/>
    <property type="match status" value="1"/>
</dbReference>
<dbReference type="InterPro" id="IPR021816">
    <property type="entry name" value="DOCK_C/D_N"/>
</dbReference>
<dbReference type="InterPro" id="IPR037809">
    <property type="entry name" value="C2_Dock-D"/>
</dbReference>
<dbReference type="PANTHER" id="PTHR23317">
    <property type="entry name" value="DEDICATOR OF CYTOKINESIS DOCK"/>
    <property type="match status" value="1"/>
</dbReference>
<dbReference type="Pfam" id="PF14429">
    <property type="entry name" value="DOCK-C2"/>
    <property type="match status" value="1"/>
</dbReference>
<dbReference type="OrthoDB" id="47328at2759"/>
<dbReference type="SUPFAM" id="SSF48371">
    <property type="entry name" value="ARM repeat"/>
    <property type="match status" value="1"/>
</dbReference>
<dbReference type="InterPro" id="IPR027357">
    <property type="entry name" value="DOCKER_dom"/>
</dbReference>
<evidence type="ECO:0000259" key="6">
    <source>
        <dbReference type="PROSITE" id="PS51651"/>
    </source>
</evidence>
<dbReference type="Proteomes" id="UP000504606">
    <property type="component" value="Unplaced"/>
</dbReference>
<dbReference type="Gene3D" id="1.25.40.410">
    <property type="match status" value="1"/>
</dbReference>
<dbReference type="PANTHER" id="PTHR23317:SF26">
    <property type="entry name" value="ZIZIMIN, ISOFORM K"/>
    <property type="match status" value="1"/>
</dbReference>
<dbReference type="InterPro" id="IPR001849">
    <property type="entry name" value="PH_domain"/>
</dbReference>
<evidence type="ECO:0000256" key="2">
    <source>
        <dbReference type="ARBA" id="ARBA00022658"/>
    </source>
</evidence>
<keyword evidence="2" id="KW-0344">Guanine-nucleotide releasing factor</keyword>
<dbReference type="InterPro" id="IPR026791">
    <property type="entry name" value="DOCK"/>
</dbReference>
<dbReference type="InterPro" id="IPR046770">
    <property type="entry name" value="DOCKER_Lobe_B"/>
</dbReference>
<dbReference type="Pfam" id="PF00169">
    <property type="entry name" value="PH"/>
    <property type="match status" value="1"/>
</dbReference>
<feature type="domain" description="C2 DOCK-type" evidence="5">
    <location>
        <begin position="651"/>
        <end position="841"/>
    </location>
</feature>
<dbReference type="CTD" id="34030"/>
<dbReference type="PROSITE" id="PS51650">
    <property type="entry name" value="C2_DOCK"/>
    <property type="match status" value="1"/>
</dbReference>
<evidence type="ECO:0000256" key="1">
    <source>
        <dbReference type="ARBA" id="ARBA00022553"/>
    </source>
</evidence>
<dbReference type="InterPro" id="IPR046769">
    <property type="entry name" value="DOCKER_Lobe_A"/>
</dbReference>
<dbReference type="Pfam" id="PF20421">
    <property type="entry name" value="DHR-2_Lobe_C"/>
    <property type="match status" value="1"/>
</dbReference>
<dbReference type="GO" id="GO:0005085">
    <property type="term" value="F:guanyl-nucleotide exchange factor activity"/>
    <property type="evidence" value="ECO:0007669"/>
    <property type="project" value="UniProtKB-KW"/>
</dbReference>
<dbReference type="CDD" id="cd13267">
    <property type="entry name" value="PH_DOCK-D"/>
    <property type="match status" value="1"/>
</dbReference>
<dbReference type="InterPro" id="IPR046773">
    <property type="entry name" value="DOCKER_Lobe_C"/>
</dbReference>
<evidence type="ECO:0000259" key="5">
    <source>
        <dbReference type="PROSITE" id="PS51650"/>
    </source>
</evidence>
<dbReference type="Gene3D" id="2.30.29.30">
    <property type="entry name" value="Pleckstrin-homology domain (PH domain)/Phosphotyrosine-binding domain (PTB)"/>
    <property type="match status" value="1"/>
</dbReference>
<dbReference type="PROSITE" id="PS51651">
    <property type="entry name" value="DOCKER"/>
    <property type="match status" value="1"/>
</dbReference>
<reference evidence="8" key="1">
    <citation type="submission" date="2025-08" db="UniProtKB">
        <authorList>
            <consortium name="RefSeq"/>
        </authorList>
    </citation>
    <scope>IDENTIFICATION</scope>
    <source>
        <tissue evidence="8">Whole organism</tissue>
    </source>
</reference>
<dbReference type="GeneID" id="113213150"/>
<dbReference type="InterPro" id="IPR043162">
    <property type="entry name" value="DOCK_C_lobe_C"/>
</dbReference>
<feature type="domain" description="PH" evidence="4">
    <location>
        <begin position="161"/>
        <end position="272"/>
    </location>
</feature>
<dbReference type="Gene3D" id="2.60.40.150">
    <property type="entry name" value="C2 domain"/>
    <property type="match status" value="1"/>
</dbReference>
<dbReference type="InterPro" id="IPR016024">
    <property type="entry name" value="ARM-type_fold"/>
</dbReference>
<dbReference type="RefSeq" id="XP_026287909.1">
    <property type="nucleotide sequence ID" value="XM_026432124.2"/>
</dbReference>